<dbReference type="SUPFAM" id="SSF50475">
    <property type="entry name" value="FMN-binding split barrel"/>
    <property type="match status" value="1"/>
</dbReference>
<accession>A0ABU2N2K5</accession>
<feature type="coiled-coil region" evidence="3">
    <location>
        <begin position="230"/>
        <end position="287"/>
    </location>
</feature>
<name>A0ABU2N2K5_9ACTN</name>
<gene>
    <name evidence="5" type="ORF">RM590_35125</name>
</gene>
<evidence type="ECO:0000256" key="1">
    <source>
        <dbReference type="ARBA" id="ARBA00008710"/>
    </source>
</evidence>
<keyword evidence="6" id="KW-1185">Reference proteome</keyword>
<feature type="domain" description="Hemerythrin-like" evidence="4">
    <location>
        <begin position="155"/>
        <end position="292"/>
    </location>
</feature>
<dbReference type="EMBL" id="JAVREL010000044">
    <property type="protein sequence ID" value="MDT0347758.1"/>
    <property type="molecule type" value="Genomic_DNA"/>
</dbReference>
<protein>
    <submittedName>
        <fullName evidence="5">Nitroreductase/quinone reductase family protein</fullName>
    </submittedName>
</protein>
<reference evidence="6" key="1">
    <citation type="submission" date="2023-07" db="EMBL/GenBank/DDBJ databases">
        <title>30 novel species of actinomycetes from the DSMZ collection.</title>
        <authorList>
            <person name="Nouioui I."/>
        </authorList>
    </citation>
    <scope>NUCLEOTIDE SEQUENCE [LARGE SCALE GENOMIC DNA]</scope>
    <source>
        <strain evidence="6">DSM 44938</strain>
    </source>
</reference>
<evidence type="ECO:0000256" key="2">
    <source>
        <dbReference type="ARBA" id="ARBA00049106"/>
    </source>
</evidence>
<dbReference type="InterPro" id="IPR012312">
    <property type="entry name" value="Hemerythrin-like"/>
</dbReference>
<dbReference type="PANTHER" id="PTHR39428:SF1">
    <property type="entry name" value="F420H(2)-DEPENDENT QUINONE REDUCTASE RV1261C"/>
    <property type="match status" value="1"/>
</dbReference>
<dbReference type="PANTHER" id="PTHR39428">
    <property type="entry name" value="F420H(2)-DEPENDENT QUINONE REDUCTASE RV1261C"/>
    <property type="match status" value="1"/>
</dbReference>
<dbReference type="Proteomes" id="UP001183246">
    <property type="component" value="Unassembled WGS sequence"/>
</dbReference>
<organism evidence="5 6">
    <name type="scientific">Streptomyces litchfieldiae</name>
    <dbReference type="NCBI Taxonomy" id="3075543"/>
    <lineage>
        <taxon>Bacteria</taxon>
        <taxon>Bacillati</taxon>
        <taxon>Actinomycetota</taxon>
        <taxon>Actinomycetes</taxon>
        <taxon>Kitasatosporales</taxon>
        <taxon>Streptomycetaceae</taxon>
        <taxon>Streptomyces</taxon>
    </lineage>
</organism>
<dbReference type="Pfam" id="PF01814">
    <property type="entry name" value="Hemerythrin"/>
    <property type="match status" value="1"/>
</dbReference>
<dbReference type="Pfam" id="PF04075">
    <property type="entry name" value="F420H2_quin_red"/>
    <property type="match status" value="1"/>
</dbReference>
<comment type="caution">
    <text evidence="5">The sequence shown here is derived from an EMBL/GenBank/DDBJ whole genome shotgun (WGS) entry which is preliminary data.</text>
</comment>
<comment type="catalytic activity">
    <reaction evidence="2">
        <text>oxidized coenzyme F420-(gamma-L-Glu)(n) + a quinol + H(+) = reduced coenzyme F420-(gamma-L-Glu)(n) + a quinone</text>
        <dbReference type="Rhea" id="RHEA:39663"/>
        <dbReference type="Rhea" id="RHEA-COMP:12939"/>
        <dbReference type="Rhea" id="RHEA-COMP:14378"/>
        <dbReference type="ChEBI" id="CHEBI:15378"/>
        <dbReference type="ChEBI" id="CHEBI:24646"/>
        <dbReference type="ChEBI" id="CHEBI:132124"/>
        <dbReference type="ChEBI" id="CHEBI:133980"/>
        <dbReference type="ChEBI" id="CHEBI:139511"/>
    </reaction>
</comment>
<evidence type="ECO:0000256" key="3">
    <source>
        <dbReference type="SAM" id="Coils"/>
    </source>
</evidence>
<sequence>MSGWNEQIIKEFRENNGAVGGMFEGAPLVLLTTAGRRTGRPHTTPAVHLRDGERYLVFASNAGGPRHPHWYLNLLASPQVTVETAGEHGSVRKLAAQAVPLEGEERDHWWERQCQVDPGFREYEAKTDRTIPVVALHPLVLSPGDDRARLIGQQLLQAHDLLRGQLRDVRERFAQLAAGERPGAAPAPGAAEQLRAHCLTFCHGLHLHHIREDGAFTAFEERFPDLVPVITRLRAEHAVIERALERLADLLDREPPTGDPAALTALREEVEAAVADLEEHFATEEAHFLPALEGLAAAS</sequence>
<keyword evidence="3" id="KW-0175">Coiled coil</keyword>
<proteinExistence type="inferred from homology"/>
<dbReference type="NCBIfam" id="TIGR00026">
    <property type="entry name" value="hi_GC_TIGR00026"/>
    <property type="match status" value="1"/>
</dbReference>
<dbReference type="Gene3D" id="2.30.110.10">
    <property type="entry name" value="Electron Transport, Fmn-binding Protein, Chain A"/>
    <property type="match status" value="1"/>
</dbReference>
<evidence type="ECO:0000259" key="4">
    <source>
        <dbReference type="Pfam" id="PF01814"/>
    </source>
</evidence>
<comment type="similarity">
    <text evidence="1">Belongs to the F420H(2)-dependent quinone reductase family.</text>
</comment>
<dbReference type="InterPro" id="IPR004378">
    <property type="entry name" value="F420H2_quin_Rdtase"/>
</dbReference>
<dbReference type="InterPro" id="IPR012349">
    <property type="entry name" value="Split_barrel_FMN-bd"/>
</dbReference>
<evidence type="ECO:0000313" key="5">
    <source>
        <dbReference type="EMBL" id="MDT0347758.1"/>
    </source>
</evidence>
<dbReference type="RefSeq" id="WP_311708884.1">
    <property type="nucleotide sequence ID" value="NZ_JAVREL010000044.1"/>
</dbReference>
<dbReference type="CDD" id="cd12108">
    <property type="entry name" value="Hr-like"/>
    <property type="match status" value="1"/>
</dbReference>
<evidence type="ECO:0000313" key="6">
    <source>
        <dbReference type="Proteomes" id="UP001183246"/>
    </source>
</evidence>
<dbReference type="Gene3D" id="1.20.120.520">
    <property type="entry name" value="nmb1532 protein domain like"/>
    <property type="match status" value="1"/>
</dbReference>